<organism evidence="1 2">
    <name type="scientific">Companilactobacillus allii</name>
    <dbReference type="NCBI Taxonomy" id="1847728"/>
    <lineage>
        <taxon>Bacteria</taxon>
        <taxon>Bacillati</taxon>
        <taxon>Bacillota</taxon>
        <taxon>Bacilli</taxon>
        <taxon>Lactobacillales</taxon>
        <taxon>Lactobacillaceae</taxon>
        <taxon>Companilactobacillus</taxon>
    </lineage>
</organism>
<dbReference type="OrthoDB" id="2327761at2"/>
<dbReference type="STRING" id="1847728.BTM29_10020"/>
<reference evidence="2" key="1">
    <citation type="submission" date="2016-12" db="EMBL/GenBank/DDBJ databases">
        <authorList>
            <person name="Jung M.Y."/>
            <person name="Lee S.H."/>
        </authorList>
    </citation>
    <scope>NUCLEOTIDE SEQUENCE [LARGE SCALE GENOMIC DNA]</scope>
    <source>
        <strain evidence="2">WiKim39</strain>
    </source>
</reference>
<dbReference type="InterPro" id="IPR021080">
    <property type="entry name" value="Minor_capsid_protein"/>
</dbReference>
<dbReference type="EMBL" id="CP019323">
    <property type="protein sequence ID" value="APX72865.1"/>
    <property type="molecule type" value="Genomic_DNA"/>
</dbReference>
<dbReference type="KEGG" id="lalw:BTM29_10020"/>
<accession>A0A1P8Q4V6</accession>
<dbReference type="Pfam" id="PF11114">
    <property type="entry name" value="Minor_capsid_2"/>
    <property type="match status" value="1"/>
</dbReference>
<protein>
    <recommendedName>
        <fullName evidence="3">Minor capsid protein</fullName>
    </recommendedName>
</protein>
<gene>
    <name evidence="1" type="ORF">BTM29_10020</name>
</gene>
<evidence type="ECO:0000313" key="1">
    <source>
        <dbReference type="EMBL" id="APX72865.1"/>
    </source>
</evidence>
<proteinExistence type="predicted"/>
<dbReference type="AlphaFoldDB" id="A0A1P8Q4V6"/>
<name>A0A1P8Q4V6_9LACO</name>
<dbReference type="RefSeq" id="WP_076616991.1">
    <property type="nucleotide sequence ID" value="NZ_CP019323.1"/>
</dbReference>
<sequence length="120" mass="13506">MNNQVNLGEWSQRLSNPKNIELALAYKITEMSDPYVPFRSGAMAGHTKIIGDDVGAHIVYSEKYSHKQFVGVSPSGKPFNYTITHHPDAGSHWINRVKDESIDEIKEFTEEALIHGIKKP</sequence>
<keyword evidence="2" id="KW-1185">Reference proteome</keyword>
<evidence type="ECO:0008006" key="3">
    <source>
        <dbReference type="Google" id="ProtNLM"/>
    </source>
</evidence>
<dbReference type="Proteomes" id="UP000187499">
    <property type="component" value="Chromosome"/>
</dbReference>
<evidence type="ECO:0000313" key="2">
    <source>
        <dbReference type="Proteomes" id="UP000187499"/>
    </source>
</evidence>